<protein>
    <submittedName>
        <fullName evidence="1">ATPase</fullName>
    </submittedName>
</protein>
<dbReference type="OrthoDB" id="9813438at2"/>
<accession>A0A221KHR6</accession>
<sequence length="489" mass="55159">MIEALRGLGYTTATALADIIDNSIAAGAGCVDVEFNWQGEDSWIAITDDGCGMVRGTLLNAMRMGGRSPLETRSASDLGRFGLGLKTASFSQARRLSVASRRSGSGTSCLRWDLDKLAQATDDGWHLYEGTHPGSDARMAPLDQLRQGTRVLWERLDRIVTPGVREQDFLDLIDQVEQHLAMVFHRFIEEPDPRLRLRINGRPIQAWDPFLSEHPATWSSPESRLPPPTGAVRVQCHVLPHRDRLERDEYEQGGGPEGWTSQQGFYVYRNQRLLLAGGWLGLGRGRAWAREESHRLARIRIDITNDSDAEWKIDIRKSTARPPANLRLHLMHLAEDTRQRARRVFAHRGAPSSRTGSVEVQQAWRTEPLRSGVRYRVDTSHPVVEQVLERAGGLKGDILAMLRVLEESIPVQRIWLDTAESKETPRNGFAETPDEEVLALMTGIYRGMVLRKQIAPELARQRLRQMEPFSNFPELINRLPDNPGERTGE</sequence>
<dbReference type="Proteomes" id="UP000199729">
    <property type="component" value="Chromosome"/>
</dbReference>
<name>A0A221KHR6_VITFI</name>
<dbReference type="EMBL" id="CP022423">
    <property type="protein sequence ID" value="ASM78340.1"/>
    <property type="molecule type" value="Genomic_DNA"/>
</dbReference>
<evidence type="ECO:0000313" key="1">
    <source>
        <dbReference type="EMBL" id="ASM78340.1"/>
    </source>
</evidence>
<proteinExistence type="predicted"/>
<dbReference type="InterPro" id="IPR036890">
    <property type="entry name" value="HATPase_C_sf"/>
</dbReference>
<dbReference type="Gene3D" id="3.30.565.10">
    <property type="entry name" value="Histidine kinase-like ATPase, C-terminal domain"/>
    <property type="match status" value="1"/>
</dbReference>
<organism evidence="1 2">
    <name type="scientific">Vitreoscilla filiformis</name>
    <dbReference type="NCBI Taxonomy" id="63"/>
    <lineage>
        <taxon>Bacteria</taxon>
        <taxon>Pseudomonadati</taxon>
        <taxon>Pseudomonadota</taxon>
        <taxon>Betaproteobacteria</taxon>
        <taxon>Neisseriales</taxon>
        <taxon>Neisseriaceae</taxon>
        <taxon>Vitreoscilla</taxon>
    </lineage>
</organism>
<gene>
    <name evidence="1" type="ORF">VITFI_CDS2563</name>
</gene>
<reference evidence="1 2" key="1">
    <citation type="submission" date="2017-07" db="EMBL/GenBank/DDBJ databases">
        <title>Complete Genome Sequence of the cosmetic ferment Vitreoscilla filiformis (ATCC15551).</title>
        <authorList>
            <person name="Contreras S."/>
            <person name="Sagory-Zalkind P."/>
            <person name="Blanquart H."/>
            <person name="Iltis A."/>
            <person name="Morand S.C."/>
        </authorList>
    </citation>
    <scope>NUCLEOTIDE SEQUENCE [LARGE SCALE GENOMIC DNA]</scope>
    <source>
        <strain evidence="1 2">ATCC 15551</strain>
    </source>
</reference>
<dbReference type="KEGG" id="vff:VITFI_CDS2563"/>
<dbReference type="AlphaFoldDB" id="A0A221KHR6"/>
<keyword evidence="2" id="KW-1185">Reference proteome</keyword>
<dbReference type="SUPFAM" id="SSF55874">
    <property type="entry name" value="ATPase domain of HSP90 chaperone/DNA topoisomerase II/histidine kinase"/>
    <property type="match status" value="1"/>
</dbReference>
<evidence type="ECO:0000313" key="2">
    <source>
        <dbReference type="Proteomes" id="UP000199729"/>
    </source>
</evidence>
<dbReference type="Pfam" id="PF13589">
    <property type="entry name" value="HATPase_c_3"/>
    <property type="match status" value="1"/>
</dbReference>